<feature type="transmembrane region" description="Helical" evidence="8">
    <location>
        <begin position="191"/>
        <end position="208"/>
    </location>
</feature>
<feature type="transmembrane region" description="Helical" evidence="8">
    <location>
        <begin position="220"/>
        <end position="237"/>
    </location>
</feature>
<keyword evidence="6 8" id="KW-1133">Transmembrane helix</keyword>
<evidence type="ECO:0000256" key="5">
    <source>
        <dbReference type="ARBA" id="ARBA00022692"/>
    </source>
</evidence>
<keyword evidence="7 8" id="KW-0472">Membrane</keyword>
<evidence type="ECO:0000256" key="4">
    <source>
        <dbReference type="ARBA" id="ARBA00022475"/>
    </source>
</evidence>
<keyword evidence="10" id="KW-1185">Reference proteome</keyword>
<dbReference type="AlphaFoldDB" id="A0A4R7PHI9"/>
<evidence type="ECO:0000256" key="1">
    <source>
        <dbReference type="ARBA" id="ARBA00004651"/>
    </source>
</evidence>
<keyword evidence="5 8" id="KW-0812">Transmembrane</keyword>
<dbReference type="PANTHER" id="PTHR30269">
    <property type="entry name" value="TRANSMEMBRANE PROTEIN YFCA"/>
    <property type="match status" value="1"/>
</dbReference>
<evidence type="ECO:0000256" key="6">
    <source>
        <dbReference type="ARBA" id="ARBA00022989"/>
    </source>
</evidence>
<gene>
    <name evidence="9" type="ORF">BXY82_3065</name>
</gene>
<feature type="transmembrane region" description="Helical" evidence="8">
    <location>
        <begin position="96"/>
        <end position="114"/>
    </location>
</feature>
<dbReference type="Pfam" id="PF01925">
    <property type="entry name" value="TauE"/>
    <property type="match status" value="1"/>
</dbReference>
<feature type="transmembrane region" description="Helical" evidence="8">
    <location>
        <begin position="30"/>
        <end position="50"/>
    </location>
</feature>
<dbReference type="OrthoDB" id="8421744at2"/>
<comment type="subcellular location">
    <subcellularLocation>
        <location evidence="1 8">Cell membrane</location>
        <topology evidence="1 8">Multi-pass membrane protein</topology>
    </subcellularLocation>
</comment>
<proteinExistence type="inferred from homology"/>
<protein>
    <recommendedName>
        <fullName evidence="8">Probable membrane transporter protein</fullName>
    </recommendedName>
</protein>
<dbReference type="EMBL" id="SOBW01000011">
    <property type="protein sequence ID" value="TDU33768.1"/>
    <property type="molecule type" value="Genomic_DNA"/>
</dbReference>
<comment type="similarity">
    <text evidence="2 8">Belongs to the 4-toluene sulfonate uptake permease (TSUP) (TC 2.A.102) family.</text>
</comment>
<dbReference type="GO" id="GO:0005886">
    <property type="term" value="C:plasma membrane"/>
    <property type="evidence" value="ECO:0007669"/>
    <property type="project" value="UniProtKB-SubCell"/>
</dbReference>
<dbReference type="InterPro" id="IPR002781">
    <property type="entry name" value="TM_pro_TauE-like"/>
</dbReference>
<feature type="transmembrane region" description="Helical" evidence="8">
    <location>
        <begin position="71"/>
        <end position="90"/>
    </location>
</feature>
<comment type="caution">
    <text evidence="9">The sequence shown here is derived from an EMBL/GenBank/DDBJ whole genome shotgun (WGS) entry which is preliminary data.</text>
</comment>
<name>A0A4R7PHI9_9FLAO</name>
<evidence type="ECO:0000256" key="2">
    <source>
        <dbReference type="ARBA" id="ARBA00009142"/>
    </source>
</evidence>
<evidence type="ECO:0000256" key="3">
    <source>
        <dbReference type="ARBA" id="ARBA00022448"/>
    </source>
</evidence>
<dbReference type="Proteomes" id="UP000294689">
    <property type="component" value="Unassembled WGS sequence"/>
</dbReference>
<accession>A0A4R7PHI9</accession>
<evidence type="ECO:0000256" key="7">
    <source>
        <dbReference type="ARBA" id="ARBA00023136"/>
    </source>
</evidence>
<sequence>MITELIILFVISYIAATVSGAAGFGGALIILPFVINIVGLQTAVPILTIASIFGNASRVWFGRYELKWRPIIYFLLAALPLTILGSYLFTDINSKIIKIGIGVVLILLVGYRRLKIKKIVLGEKGMLIGGGLTGFLSGLIGSAGPIGAAFFLGLDLTATAYVASEAFTALTMHLTKTVVYSKYALIGKEELYYGLFIGAAMILGSWSGRKIIEKISRDKFIFLVEILLIITGIQMIWTS</sequence>
<evidence type="ECO:0000256" key="8">
    <source>
        <dbReference type="RuleBase" id="RU363041"/>
    </source>
</evidence>
<evidence type="ECO:0000313" key="9">
    <source>
        <dbReference type="EMBL" id="TDU33768.1"/>
    </source>
</evidence>
<dbReference type="InterPro" id="IPR052017">
    <property type="entry name" value="TSUP"/>
</dbReference>
<dbReference type="PANTHER" id="PTHR30269:SF37">
    <property type="entry name" value="MEMBRANE TRANSPORTER PROTEIN"/>
    <property type="match status" value="1"/>
</dbReference>
<dbReference type="RefSeq" id="WP_133759040.1">
    <property type="nucleotide sequence ID" value="NZ_SOBW01000011.1"/>
</dbReference>
<keyword evidence="4 8" id="KW-1003">Cell membrane</keyword>
<feature type="transmembrane region" description="Helical" evidence="8">
    <location>
        <begin position="126"/>
        <end position="152"/>
    </location>
</feature>
<reference evidence="9 10" key="1">
    <citation type="submission" date="2019-03" db="EMBL/GenBank/DDBJ databases">
        <title>Genomic Encyclopedia of Archaeal and Bacterial Type Strains, Phase II (KMG-II): from individual species to whole genera.</title>
        <authorList>
            <person name="Goeker M."/>
        </authorList>
    </citation>
    <scope>NUCLEOTIDE SEQUENCE [LARGE SCALE GENOMIC DNA]</scope>
    <source>
        <strain evidence="9 10">DSM 28135</strain>
    </source>
</reference>
<keyword evidence="3" id="KW-0813">Transport</keyword>
<evidence type="ECO:0000313" key="10">
    <source>
        <dbReference type="Proteomes" id="UP000294689"/>
    </source>
</evidence>
<organism evidence="9 10">
    <name type="scientific">Gelidibacter sediminis</name>
    <dbReference type="NCBI Taxonomy" id="1608710"/>
    <lineage>
        <taxon>Bacteria</taxon>
        <taxon>Pseudomonadati</taxon>
        <taxon>Bacteroidota</taxon>
        <taxon>Flavobacteriia</taxon>
        <taxon>Flavobacteriales</taxon>
        <taxon>Flavobacteriaceae</taxon>
        <taxon>Gelidibacter</taxon>
    </lineage>
</organism>